<name>A0AAD7AGS7_9AGAR</name>
<comment type="caution">
    <text evidence="2">The sequence shown here is derived from an EMBL/GenBank/DDBJ whole genome shotgun (WGS) entry which is preliminary data.</text>
</comment>
<dbReference type="AlphaFoldDB" id="A0AAD7AGS7"/>
<dbReference type="Pfam" id="PF22301">
    <property type="entry name" value="AUDH_beta_propeller"/>
    <property type="match status" value="1"/>
</dbReference>
<sequence length="149" mass="16074">MILAAGKEGIFLLWFDTSTQKWDHDVVGAGLPEASGLRYWGSGSLNIFRLGDDPVGYIATYDAFLGNVVAVYTKPQNSTKCAASLKKNLWSRHVVDGFGPLSSDGQTGTIHHVAAIRLPTGTGESFAIACMGAPINKRKELIFLLNMKC</sequence>
<keyword evidence="3" id="KW-1185">Reference proteome</keyword>
<protein>
    <recommendedName>
        <fullName evidence="1">Aldos-2-ulose dehydratase beta-propeller domain-containing protein</fullName>
    </recommendedName>
</protein>
<evidence type="ECO:0000259" key="1">
    <source>
        <dbReference type="Pfam" id="PF22301"/>
    </source>
</evidence>
<dbReference type="Proteomes" id="UP001218218">
    <property type="component" value="Unassembled WGS sequence"/>
</dbReference>
<proteinExistence type="predicted"/>
<reference evidence="2" key="1">
    <citation type="submission" date="2023-03" db="EMBL/GenBank/DDBJ databases">
        <title>Massive genome expansion in bonnet fungi (Mycena s.s.) driven by repeated elements and novel gene families across ecological guilds.</title>
        <authorList>
            <consortium name="Lawrence Berkeley National Laboratory"/>
            <person name="Harder C.B."/>
            <person name="Miyauchi S."/>
            <person name="Viragh M."/>
            <person name="Kuo A."/>
            <person name="Thoen E."/>
            <person name="Andreopoulos B."/>
            <person name="Lu D."/>
            <person name="Skrede I."/>
            <person name="Drula E."/>
            <person name="Henrissat B."/>
            <person name="Morin E."/>
            <person name="Kohler A."/>
            <person name="Barry K."/>
            <person name="LaButti K."/>
            <person name="Morin E."/>
            <person name="Salamov A."/>
            <person name="Lipzen A."/>
            <person name="Mereny Z."/>
            <person name="Hegedus B."/>
            <person name="Baldrian P."/>
            <person name="Stursova M."/>
            <person name="Weitz H."/>
            <person name="Taylor A."/>
            <person name="Grigoriev I.V."/>
            <person name="Nagy L.G."/>
            <person name="Martin F."/>
            <person name="Kauserud H."/>
        </authorList>
    </citation>
    <scope>NUCLEOTIDE SEQUENCE</scope>
    <source>
        <strain evidence="2">CBHHK002</strain>
    </source>
</reference>
<dbReference type="EMBL" id="JARIHO010000007">
    <property type="protein sequence ID" value="KAJ7358326.1"/>
    <property type="molecule type" value="Genomic_DNA"/>
</dbReference>
<evidence type="ECO:0000313" key="2">
    <source>
        <dbReference type="EMBL" id="KAJ7358326.1"/>
    </source>
</evidence>
<feature type="domain" description="Aldos-2-ulose dehydratase beta-propeller" evidence="1">
    <location>
        <begin position="1"/>
        <end position="74"/>
    </location>
</feature>
<dbReference type="InterPro" id="IPR054583">
    <property type="entry name" value="Beta-prop_AUDH"/>
</dbReference>
<accession>A0AAD7AGS7</accession>
<gene>
    <name evidence="2" type="ORF">DFH08DRAFT_953498</name>
</gene>
<organism evidence="2 3">
    <name type="scientific">Mycena albidolilacea</name>
    <dbReference type="NCBI Taxonomy" id="1033008"/>
    <lineage>
        <taxon>Eukaryota</taxon>
        <taxon>Fungi</taxon>
        <taxon>Dikarya</taxon>
        <taxon>Basidiomycota</taxon>
        <taxon>Agaricomycotina</taxon>
        <taxon>Agaricomycetes</taxon>
        <taxon>Agaricomycetidae</taxon>
        <taxon>Agaricales</taxon>
        <taxon>Marasmiineae</taxon>
        <taxon>Mycenaceae</taxon>
        <taxon>Mycena</taxon>
    </lineage>
</organism>
<evidence type="ECO:0000313" key="3">
    <source>
        <dbReference type="Proteomes" id="UP001218218"/>
    </source>
</evidence>